<organism evidence="1 2">
    <name type="scientific">Pleurodeles waltl</name>
    <name type="common">Iberian ribbed newt</name>
    <dbReference type="NCBI Taxonomy" id="8319"/>
    <lineage>
        <taxon>Eukaryota</taxon>
        <taxon>Metazoa</taxon>
        <taxon>Chordata</taxon>
        <taxon>Craniata</taxon>
        <taxon>Vertebrata</taxon>
        <taxon>Euteleostomi</taxon>
        <taxon>Amphibia</taxon>
        <taxon>Batrachia</taxon>
        <taxon>Caudata</taxon>
        <taxon>Salamandroidea</taxon>
        <taxon>Salamandridae</taxon>
        <taxon>Pleurodelinae</taxon>
        <taxon>Pleurodeles</taxon>
    </lineage>
</organism>
<keyword evidence="2" id="KW-1185">Reference proteome</keyword>
<comment type="caution">
    <text evidence="1">The sequence shown here is derived from an EMBL/GenBank/DDBJ whole genome shotgun (WGS) entry which is preliminary data.</text>
</comment>
<dbReference type="Proteomes" id="UP001066276">
    <property type="component" value="Chromosome 6"/>
</dbReference>
<accession>A0AAV7R1A3</accession>
<protein>
    <submittedName>
        <fullName evidence="1">Uncharacterized protein</fullName>
    </submittedName>
</protein>
<gene>
    <name evidence="1" type="ORF">NDU88_012197</name>
</gene>
<evidence type="ECO:0000313" key="2">
    <source>
        <dbReference type="Proteomes" id="UP001066276"/>
    </source>
</evidence>
<proteinExistence type="predicted"/>
<dbReference type="AlphaFoldDB" id="A0AAV7R1A3"/>
<sequence>MSRHGLTLLIAALDKKEFFCNLWKRLQFVVRQRRFSSLPLILNVKSNLDFVNKTLPAVFQVTARSRNKESNLALRRCPQLLPRCFLVQLLLSGSLRQNPDNLPLTINAEQLLVMCQNGSSSLLFPSDSASR</sequence>
<name>A0AAV7R1A3_PLEWA</name>
<reference evidence="1" key="1">
    <citation type="journal article" date="2022" name="bioRxiv">
        <title>Sequencing and chromosome-scale assembly of the giantPleurodeles waltlgenome.</title>
        <authorList>
            <person name="Brown T."/>
            <person name="Elewa A."/>
            <person name="Iarovenko S."/>
            <person name="Subramanian E."/>
            <person name="Araus A.J."/>
            <person name="Petzold A."/>
            <person name="Susuki M."/>
            <person name="Suzuki K.-i.T."/>
            <person name="Hayashi T."/>
            <person name="Toyoda A."/>
            <person name="Oliveira C."/>
            <person name="Osipova E."/>
            <person name="Leigh N.D."/>
            <person name="Simon A."/>
            <person name="Yun M.H."/>
        </authorList>
    </citation>
    <scope>NUCLEOTIDE SEQUENCE</scope>
    <source>
        <strain evidence="1">20211129_DDA</strain>
        <tissue evidence="1">Liver</tissue>
    </source>
</reference>
<evidence type="ECO:0000313" key="1">
    <source>
        <dbReference type="EMBL" id="KAJ1145914.1"/>
    </source>
</evidence>
<dbReference type="EMBL" id="JANPWB010000010">
    <property type="protein sequence ID" value="KAJ1145914.1"/>
    <property type="molecule type" value="Genomic_DNA"/>
</dbReference>